<dbReference type="Proteomes" id="UP000196521">
    <property type="component" value="Chromosome"/>
</dbReference>
<accession>A0A6J7ZMY1</accession>
<comment type="caution">
    <text evidence="2">The sequence shown here is derived from an EMBL/GenBank/DDBJ whole genome shotgun (WGS) entry which is preliminary data.</text>
</comment>
<evidence type="ECO:0000259" key="1">
    <source>
        <dbReference type="Pfam" id="PF04326"/>
    </source>
</evidence>
<dbReference type="Pfam" id="PF04326">
    <property type="entry name" value="SLFN_AlbA_2"/>
    <property type="match status" value="1"/>
</dbReference>
<dbReference type="Pfam" id="PF13749">
    <property type="entry name" value="HATPase_c_4"/>
    <property type="match status" value="1"/>
</dbReference>
<dbReference type="InterPro" id="IPR038461">
    <property type="entry name" value="Schlafen_AlbA_2_dom_sf"/>
</dbReference>
<dbReference type="AlphaFoldDB" id="A0A6J7ZMY1"/>
<protein>
    <submittedName>
        <fullName evidence="2">Transcriptional regulator</fullName>
    </submittedName>
</protein>
<sequence length="396" mass="44622">MDDAELEKLLKDLESDRVERKASPSDRDKIRQAICAFANDLPNHQKPGVLFIGVNDDSSCANLAITDELLLKLSGMLGNFLPFPTMIVQKRTIAGCKLAVIIVEPSYAPPVRYNGRVWTRVGPSRCTASADDERRLSEKRRFRDLPFDIQPLSSASLDDFNLNLFQQEYLPASLPPDILEQNQRTTEQKLASVRFIHRLDPPIQPTNLGILVIGKEPRDFIPGAYIQFRRIEGTELTDPTKDQKELTGSISQILRQLDETLQINISVASDFITQPLEIKQPDYPLVALQQLTRNAVLHRTYESTNAPVRITWFSDRIEIQNPGGPFGQVTRQNFGQPGITDYRNPNLAEVLKNLGYVQRFGAGISIAQKELQKNGNPPPEFTVEESCILAVIRRHL</sequence>
<dbReference type="EMBL" id="CZCZ02000014">
    <property type="protein sequence ID" value="CAC5343917.1"/>
    <property type="molecule type" value="Genomic_DNA"/>
</dbReference>
<dbReference type="InterPro" id="IPR038475">
    <property type="entry name" value="RecG_C_sf"/>
</dbReference>
<dbReference type="EMBL" id="LR812490">
    <property type="protein sequence ID" value="CAC5343917.1"/>
    <property type="molecule type" value="Genomic_DNA"/>
</dbReference>
<reference evidence="2" key="1">
    <citation type="submission" date="2020-05" db="EMBL/GenBank/DDBJ databases">
        <authorList>
            <consortium name="Genoscope - CEA"/>
            <person name="William W."/>
        </authorList>
    </citation>
    <scope>NUCLEOTIDE SEQUENCE [LARGE SCALE GENOMIC DNA]</scope>
    <source>
        <strain evidence="2">PCC 7821</strain>
    </source>
</reference>
<gene>
    <name evidence="2" type="ORF">PLAN_40332</name>
</gene>
<organism evidence="2 3">
    <name type="scientific">Planktothrix rubescens CCAP 1459/22</name>
    <dbReference type="NCBI Taxonomy" id="329571"/>
    <lineage>
        <taxon>Bacteria</taxon>
        <taxon>Bacillati</taxon>
        <taxon>Cyanobacteriota</taxon>
        <taxon>Cyanophyceae</taxon>
        <taxon>Oscillatoriophycideae</taxon>
        <taxon>Oscillatoriales</taxon>
        <taxon>Microcoleaceae</taxon>
        <taxon>Planktothrix</taxon>
    </lineage>
</organism>
<dbReference type="PANTHER" id="PTHR30595">
    <property type="entry name" value="GLPR-RELATED TRANSCRIPTIONAL REPRESSOR"/>
    <property type="match status" value="1"/>
</dbReference>
<dbReference type="InterPro" id="IPR007421">
    <property type="entry name" value="Schlafen_AlbA_2_dom"/>
</dbReference>
<dbReference type="RefSeq" id="WP_026796696.1">
    <property type="nucleotide sequence ID" value="NZ_LR812490.1"/>
</dbReference>
<name>A0A6J7ZMY1_PLARU</name>
<feature type="domain" description="Schlafen AlbA-2" evidence="1">
    <location>
        <begin position="14"/>
        <end position="124"/>
    </location>
</feature>
<proteinExistence type="predicted"/>
<dbReference type="PANTHER" id="PTHR30595:SF6">
    <property type="entry name" value="SCHLAFEN ALBA-2 DOMAIN-CONTAINING PROTEIN"/>
    <property type="match status" value="1"/>
</dbReference>
<dbReference type="Gene3D" id="3.30.565.60">
    <property type="match status" value="1"/>
</dbReference>
<dbReference type="Gene3D" id="3.30.950.30">
    <property type="entry name" value="Schlafen, AAA domain"/>
    <property type="match status" value="1"/>
</dbReference>
<evidence type="ECO:0000313" key="3">
    <source>
        <dbReference type="Proteomes" id="UP000196521"/>
    </source>
</evidence>
<keyword evidence="3" id="KW-1185">Reference proteome</keyword>
<evidence type="ECO:0000313" key="2">
    <source>
        <dbReference type="EMBL" id="CAC5343917.1"/>
    </source>
</evidence>